<evidence type="ECO:0000313" key="12">
    <source>
        <dbReference type="Ensembl" id="ENSSMAP00000027063.2"/>
    </source>
</evidence>
<dbReference type="GO" id="GO:0034364">
    <property type="term" value="C:high-density lipoprotein particle"/>
    <property type="evidence" value="ECO:0007669"/>
    <property type="project" value="UniProtKB-KW"/>
</dbReference>
<dbReference type="GO" id="GO:0005543">
    <property type="term" value="F:phospholipid binding"/>
    <property type="evidence" value="ECO:0007669"/>
    <property type="project" value="TreeGrafter"/>
</dbReference>
<dbReference type="GO" id="GO:0034380">
    <property type="term" value="P:high-density lipoprotein particle assembly"/>
    <property type="evidence" value="ECO:0007669"/>
    <property type="project" value="TreeGrafter"/>
</dbReference>
<keyword evidence="5" id="KW-0813">Transport</keyword>
<dbReference type="Pfam" id="PF11032">
    <property type="entry name" value="ApoM"/>
    <property type="match status" value="1"/>
</dbReference>
<evidence type="ECO:0000313" key="13">
    <source>
        <dbReference type="Proteomes" id="UP000694558"/>
    </source>
</evidence>
<comment type="similarity">
    <text evidence="2">Belongs to the calycin superfamily. Lipocalin family. Highly divergent.</text>
</comment>
<dbReference type="GO" id="GO:0034375">
    <property type="term" value="P:high-density lipoprotein particle remodeling"/>
    <property type="evidence" value="ECO:0007669"/>
    <property type="project" value="TreeGrafter"/>
</dbReference>
<reference evidence="12" key="2">
    <citation type="submission" date="2025-08" db="UniProtKB">
        <authorList>
            <consortium name="Ensembl"/>
        </authorList>
    </citation>
    <scope>IDENTIFICATION</scope>
</reference>
<protein>
    <recommendedName>
        <fullName evidence="4">Apolipoprotein M</fullName>
    </recommendedName>
</protein>
<dbReference type="GO" id="GO:0033344">
    <property type="term" value="P:cholesterol efflux"/>
    <property type="evidence" value="ECO:0007669"/>
    <property type="project" value="TreeGrafter"/>
</dbReference>
<dbReference type="InterPro" id="IPR022734">
    <property type="entry name" value="ApoM"/>
</dbReference>
<comment type="subunit">
    <text evidence="3">Interacts with LRP2; LRP2 mediates APOM renal uptake and subsequent lysosomal degradation.</text>
</comment>
<keyword evidence="10" id="KW-1015">Disulfide bond</keyword>
<evidence type="ECO:0000256" key="3">
    <source>
        <dbReference type="ARBA" id="ARBA00011559"/>
    </source>
</evidence>
<keyword evidence="6" id="KW-0964">Secreted</keyword>
<reference evidence="12" key="1">
    <citation type="submission" date="2023-05" db="EMBL/GenBank/DDBJ databases">
        <title>High-quality long-read genome of Scophthalmus maximus.</title>
        <authorList>
            <person name="Lien S."/>
            <person name="Martinez P."/>
        </authorList>
    </citation>
    <scope>NUCLEOTIDE SEQUENCE [LARGE SCALE GENOMIC DNA]</scope>
</reference>
<evidence type="ECO:0000256" key="5">
    <source>
        <dbReference type="ARBA" id="ARBA00022448"/>
    </source>
</evidence>
<name>A0A8D3B1Q5_SCOMX</name>
<dbReference type="SUPFAM" id="SSF50814">
    <property type="entry name" value="Lipocalins"/>
    <property type="match status" value="1"/>
</dbReference>
<proteinExistence type="inferred from homology"/>
<dbReference type="GO" id="GO:0005319">
    <property type="term" value="F:lipid transporter activity"/>
    <property type="evidence" value="ECO:0007669"/>
    <property type="project" value="TreeGrafter"/>
</dbReference>
<comment type="subcellular location">
    <subcellularLocation>
        <location evidence="1">Secreted</location>
    </subcellularLocation>
</comment>
<evidence type="ECO:0000256" key="7">
    <source>
        <dbReference type="ARBA" id="ARBA00022729"/>
    </source>
</evidence>
<dbReference type="GO" id="GO:0034362">
    <property type="term" value="C:low-density lipoprotein particle"/>
    <property type="evidence" value="ECO:0007669"/>
    <property type="project" value="TreeGrafter"/>
</dbReference>
<evidence type="ECO:0000256" key="11">
    <source>
        <dbReference type="ARBA" id="ARBA00025553"/>
    </source>
</evidence>
<dbReference type="InterPro" id="IPR012674">
    <property type="entry name" value="Calycin"/>
</dbReference>
<evidence type="ECO:0000256" key="6">
    <source>
        <dbReference type="ARBA" id="ARBA00022525"/>
    </source>
</evidence>
<comment type="function">
    <text evidence="11">Probably involved in lipid transport. Can bind sphingosine-1-phosphate, myristic acid, palmitic acid and stearic acid, retinol, all-trans-retinoic acid and 9-cis-retinoic acid.</text>
</comment>
<evidence type="ECO:0000256" key="8">
    <source>
        <dbReference type="ARBA" id="ARBA00022850"/>
    </source>
</evidence>
<dbReference type="Ensembl" id="ENSSMAT00000027393.2">
    <property type="protein sequence ID" value="ENSSMAP00000027063.2"/>
    <property type="gene ID" value="ENSSMAG00000016541.2"/>
</dbReference>
<evidence type="ECO:0000256" key="10">
    <source>
        <dbReference type="ARBA" id="ARBA00023157"/>
    </source>
</evidence>
<dbReference type="GO" id="GO:0034384">
    <property type="term" value="P:high-density lipoprotein particle clearance"/>
    <property type="evidence" value="ECO:0007669"/>
    <property type="project" value="TreeGrafter"/>
</dbReference>
<keyword evidence="9" id="KW-0445">Lipid transport</keyword>
<evidence type="ECO:0000256" key="9">
    <source>
        <dbReference type="ARBA" id="ARBA00023055"/>
    </source>
</evidence>
<dbReference type="GO" id="GO:0034361">
    <property type="term" value="C:very-low-density lipoprotein particle"/>
    <property type="evidence" value="ECO:0007669"/>
    <property type="project" value="TreeGrafter"/>
</dbReference>
<dbReference type="Gene3D" id="2.40.128.20">
    <property type="match status" value="1"/>
</dbReference>
<keyword evidence="7" id="KW-0732">Signal</keyword>
<dbReference type="AlphaFoldDB" id="A0A8D3B1Q5"/>
<sequence>MLNETVSYFLYLYSLLNQAIVPCSLPELLPVNTVNRQQYLGKWYFVAAVSHREADIQNFKALDNLWFTMEETANDTLLLTGHVRMGDNCLNQTWTYHLHPEQDDLELEGRPQRKNLLRSGKWANCADCIIFQEVEPPLKKTDAEDSLSRFMLYARQSDVESKVVKTFLGNSACNNMSASVRPPQVKESCT</sequence>
<evidence type="ECO:0000256" key="2">
    <source>
        <dbReference type="ARBA" id="ARBA00007071"/>
    </source>
</evidence>
<accession>A0A8D3B1Q5</accession>
<evidence type="ECO:0000256" key="1">
    <source>
        <dbReference type="ARBA" id="ARBA00004613"/>
    </source>
</evidence>
<dbReference type="GeneTree" id="ENSGT00940000169242"/>
<gene>
    <name evidence="12" type="primary">apom</name>
</gene>
<dbReference type="PANTHER" id="PTHR32028:SF1">
    <property type="entry name" value="APOLIPOPROTEIN M"/>
    <property type="match status" value="1"/>
</dbReference>
<dbReference type="PANTHER" id="PTHR32028">
    <property type="entry name" value="APOLIPOPROTEIN M"/>
    <property type="match status" value="1"/>
</dbReference>
<keyword evidence="8" id="KW-0345">HDL</keyword>
<organism evidence="12 13">
    <name type="scientific">Scophthalmus maximus</name>
    <name type="common">Turbot</name>
    <name type="synonym">Psetta maxima</name>
    <dbReference type="NCBI Taxonomy" id="52904"/>
    <lineage>
        <taxon>Eukaryota</taxon>
        <taxon>Metazoa</taxon>
        <taxon>Chordata</taxon>
        <taxon>Craniata</taxon>
        <taxon>Vertebrata</taxon>
        <taxon>Euteleostomi</taxon>
        <taxon>Actinopterygii</taxon>
        <taxon>Neopterygii</taxon>
        <taxon>Teleostei</taxon>
        <taxon>Neoteleostei</taxon>
        <taxon>Acanthomorphata</taxon>
        <taxon>Carangaria</taxon>
        <taxon>Pleuronectiformes</taxon>
        <taxon>Pleuronectoidei</taxon>
        <taxon>Scophthalmidae</taxon>
        <taxon>Scophthalmus</taxon>
    </lineage>
</organism>
<evidence type="ECO:0000256" key="4">
    <source>
        <dbReference type="ARBA" id="ARBA00019937"/>
    </source>
</evidence>
<dbReference type="Proteomes" id="UP000694558">
    <property type="component" value="Chromosome 1"/>
</dbReference>